<feature type="transmembrane region" description="Helical" evidence="1">
    <location>
        <begin position="373"/>
        <end position="390"/>
    </location>
</feature>
<feature type="transmembrane region" description="Helical" evidence="1">
    <location>
        <begin position="155"/>
        <end position="186"/>
    </location>
</feature>
<reference evidence="2 3" key="1">
    <citation type="submission" date="2015-08" db="EMBL/GenBank/DDBJ databases">
        <authorList>
            <person name="Babu N.S."/>
            <person name="Beckwith C.J."/>
            <person name="Beseler K.G."/>
            <person name="Brison A."/>
            <person name="Carone J.V."/>
            <person name="Caskin T.P."/>
            <person name="Diamond M."/>
            <person name="Durham M.E."/>
            <person name="Foxe J.M."/>
            <person name="Go M."/>
            <person name="Henderson B.A."/>
            <person name="Jones I.B."/>
            <person name="McGettigan J.A."/>
            <person name="Micheletti S.J."/>
            <person name="Nasrallah M.E."/>
            <person name="Ortiz D."/>
            <person name="Piller C.R."/>
            <person name="Privatt S.R."/>
            <person name="Schneider S.L."/>
            <person name="Sharp S."/>
            <person name="Smith T.C."/>
            <person name="Stanton J.D."/>
            <person name="Ullery H.E."/>
            <person name="Wilson R.J."/>
            <person name="Serrano M.G."/>
            <person name="Buck G."/>
            <person name="Lee V."/>
            <person name="Wang Y."/>
            <person name="Carvalho R."/>
            <person name="Voegtly L."/>
            <person name="Shi R."/>
            <person name="Duckworth R."/>
            <person name="Johnson A."/>
            <person name="Loviza R."/>
            <person name="Walstead R."/>
            <person name="Shah Z."/>
            <person name="Kiflezghi M."/>
            <person name="Wade K."/>
            <person name="Ball S.L."/>
            <person name="Bradley K.W."/>
            <person name="Asai D.J."/>
            <person name="Bowman C.A."/>
            <person name="Russell D.A."/>
            <person name="Pope W.H."/>
            <person name="Jacobs-Sera D."/>
            <person name="Hendrix R.W."/>
            <person name="Hatfull G.F."/>
        </authorList>
    </citation>
    <scope>NUCLEOTIDE SEQUENCE [LARGE SCALE GENOMIC DNA]</scope>
    <source>
        <strain evidence="2 3">DSM 27648</strain>
    </source>
</reference>
<keyword evidence="1" id="KW-0472">Membrane</keyword>
<evidence type="ECO:0000256" key="1">
    <source>
        <dbReference type="SAM" id="Phobius"/>
    </source>
</evidence>
<dbReference type="EMBL" id="CP012333">
    <property type="protein sequence ID" value="AKU96910.1"/>
    <property type="molecule type" value="Genomic_DNA"/>
</dbReference>
<dbReference type="OrthoDB" id="246802at2"/>
<dbReference type="STRING" id="1391654.AKJ09_03574"/>
<evidence type="ECO:0000313" key="3">
    <source>
        <dbReference type="Proteomes" id="UP000064967"/>
    </source>
</evidence>
<organism evidence="2 3">
    <name type="scientific">Labilithrix luteola</name>
    <dbReference type="NCBI Taxonomy" id="1391654"/>
    <lineage>
        <taxon>Bacteria</taxon>
        <taxon>Pseudomonadati</taxon>
        <taxon>Myxococcota</taxon>
        <taxon>Polyangia</taxon>
        <taxon>Polyangiales</taxon>
        <taxon>Labilitrichaceae</taxon>
        <taxon>Labilithrix</taxon>
    </lineage>
</organism>
<feature type="transmembrane region" description="Helical" evidence="1">
    <location>
        <begin position="466"/>
        <end position="494"/>
    </location>
</feature>
<feature type="transmembrane region" description="Helical" evidence="1">
    <location>
        <begin position="341"/>
        <end position="361"/>
    </location>
</feature>
<gene>
    <name evidence="2" type="ORF">AKJ09_03574</name>
</gene>
<keyword evidence="1" id="KW-1133">Transmembrane helix</keyword>
<proteinExistence type="predicted"/>
<evidence type="ECO:0008006" key="4">
    <source>
        <dbReference type="Google" id="ProtNLM"/>
    </source>
</evidence>
<feature type="transmembrane region" description="Helical" evidence="1">
    <location>
        <begin position="247"/>
        <end position="270"/>
    </location>
</feature>
<dbReference type="AlphaFoldDB" id="A0A0K1PTQ0"/>
<accession>A0A0K1PTQ0</accession>
<evidence type="ECO:0000313" key="2">
    <source>
        <dbReference type="EMBL" id="AKU96910.1"/>
    </source>
</evidence>
<dbReference type="Proteomes" id="UP000064967">
    <property type="component" value="Chromosome"/>
</dbReference>
<dbReference type="KEGG" id="llu:AKJ09_03574"/>
<name>A0A0K1PTQ0_9BACT</name>
<protein>
    <recommendedName>
        <fullName evidence="4">Glycosyltransferase RgtA/B/C/D-like domain-containing protein</fullName>
    </recommendedName>
</protein>
<keyword evidence="3" id="KW-1185">Reference proteome</keyword>
<feature type="transmembrane region" description="Helical" evidence="1">
    <location>
        <begin position="206"/>
        <end position="235"/>
    </location>
</feature>
<keyword evidence="1" id="KW-0812">Transmembrane</keyword>
<feature type="transmembrane region" description="Helical" evidence="1">
    <location>
        <begin position="113"/>
        <end position="134"/>
    </location>
</feature>
<dbReference type="RefSeq" id="WP_146648132.1">
    <property type="nucleotide sequence ID" value="NZ_CP012333.1"/>
</dbReference>
<feature type="transmembrane region" description="Helical" evidence="1">
    <location>
        <begin position="12"/>
        <end position="32"/>
    </location>
</feature>
<feature type="transmembrane region" description="Helical" evidence="1">
    <location>
        <begin position="397"/>
        <end position="417"/>
    </location>
</feature>
<sequence>MIDAPKSAVRRWMAAAFRARLFILLAVTYAYFYEGGDPNQATRMFLTRSLVERHEPDITPYHRFTIDKSEFDGKFWCDKAPAVSMLATIPYATMNVVDRTLGFDRDSRVMQRIRLHMIVLVISAASGVIASIFVRRSLRLFGATPRLADLLTAGYALGTLAFPFSTVLFGHQTAAAMLAASFYFVVKTRQATLDGEASEENGPARLALLGALWGLVMTTEYPTGLLVACQGLYLLSADRRVRPVVRVLAWSAAGAFAPLVIHSAFLWWAFGSPFSLPYSHMAEPIFLAHVSTGVLGINLPSLVGLFGSFLSRYRGIFFFCPFLICTLVGLRSWIASGERRAELALCAAQIFAYVFFCAGYYAWDGGGSTGPRHLVPALPFFVIPIVWFARSKAGLRWTLLSLVPSVIIMLACTATRIELPEGDPWRANPLYEIIFATLARGEIAVNRADIYSLDPRGDASYNLGSLMGLTSVCSLLPLLAIWLAAYVPSGFVAWRRTRSA</sequence>